<dbReference type="PANTHER" id="PTHR38098:SF1">
    <property type="entry name" value="LPS-ASSEMBLY LIPOPROTEIN LPTE"/>
    <property type="match status" value="1"/>
</dbReference>
<evidence type="ECO:0000256" key="1">
    <source>
        <dbReference type="ARBA" id="ARBA00022729"/>
    </source>
</evidence>
<dbReference type="GO" id="GO:1990351">
    <property type="term" value="C:transporter complex"/>
    <property type="evidence" value="ECO:0007669"/>
    <property type="project" value="TreeGrafter"/>
</dbReference>
<comment type="similarity">
    <text evidence="6">Belongs to the LptE lipoprotein family.</text>
</comment>
<keyword evidence="2 6" id="KW-0472">Membrane</keyword>
<dbReference type="Proteomes" id="UP000094849">
    <property type="component" value="Unassembled WGS sequence"/>
</dbReference>
<accession>A0A1E2UNM5</accession>
<dbReference type="InterPro" id="IPR007485">
    <property type="entry name" value="LPS_assembly_LptE"/>
</dbReference>
<evidence type="ECO:0000256" key="4">
    <source>
        <dbReference type="ARBA" id="ARBA00023237"/>
    </source>
</evidence>
<dbReference type="PANTHER" id="PTHR38098">
    <property type="entry name" value="LPS-ASSEMBLY LIPOPROTEIN LPTE"/>
    <property type="match status" value="1"/>
</dbReference>
<evidence type="ECO:0000256" key="6">
    <source>
        <dbReference type="HAMAP-Rule" id="MF_01186"/>
    </source>
</evidence>
<dbReference type="GO" id="GO:0009279">
    <property type="term" value="C:cell outer membrane"/>
    <property type="evidence" value="ECO:0007669"/>
    <property type="project" value="UniProtKB-UniRule"/>
</dbReference>
<comment type="function">
    <text evidence="6">Together with LptD, is involved in the assembly of lipopolysaccharide (LPS) at the surface of the outer membrane. Required for the proper assembly of LptD. Binds LPS and may serve as the LPS recognition site at the outer membrane.</text>
</comment>
<keyword evidence="5" id="KW-0449">Lipoprotein</keyword>
<name>A0A1E2UNM5_9GAMM</name>
<dbReference type="Gene3D" id="3.30.160.150">
    <property type="entry name" value="Lipoprotein like domain"/>
    <property type="match status" value="1"/>
</dbReference>
<keyword evidence="1" id="KW-0732">Signal</keyword>
<sequence>MSLPNSLHRWRLPAPWLALVLLLLLSGCGFHLKGYAQPSAALNGLYIVAGDRIDTVAGVLQRELLGGGVILSPDREAAKYLFQVVEEKFSSRVLSVDANGKALDNELRLRAKVRLTARTGMEPHEEQLELVRQLSFSGSDELGQRNETALMMDDMRRDLAAQIIRRMEAGLR</sequence>
<dbReference type="OrthoDB" id="7349153at2"/>
<dbReference type="Pfam" id="PF04390">
    <property type="entry name" value="LptE"/>
    <property type="match status" value="1"/>
</dbReference>
<protein>
    <recommendedName>
        <fullName evidence="6">LPS-assembly lipoprotein LptE</fullName>
    </recommendedName>
</protein>
<gene>
    <name evidence="6" type="primary">lptE</name>
    <name evidence="7" type="ORF">A3196_04885</name>
</gene>
<dbReference type="AlphaFoldDB" id="A0A1E2UNM5"/>
<keyword evidence="3" id="KW-0564">Palmitate</keyword>
<evidence type="ECO:0000313" key="7">
    <source>
        <dbReference type="EMBL" id="ODB96155.1"/>
    </source>
</evidence>
<evidence type="ECO:0000256" key="3">
    <source>
        <dbReference type="ARBA" id="ARBA00023139"/>
    </source>
</evidence>
<dbReference type="GO" id="GO:0043165">
    <property type="term" value="P:Gram-negative-bacterium-type cell outer membrane assembly"/>
    <property type="evidence" value="ECO:0007669"/>
    <property type="project" value="UniProtKB-UniRule"/>
</dbReference>
<dbReference type="EMBL" id="LVJZ01000003">
    <property type="protein sequence ID" value="ODB96155.1"/>
    <property type="molecule type" value="Genomic_DNA"/>
</dbReference>
<evidence type="ECO:0000256" key="5">
    <source>
        <dbReference type="ARBA" id="ARBA00023288"/>
    </source>
</evidence>
<dbReference type="HAMAP" id="MF_01186">
    <property type="entry name" value="LPS_assembly_LptE"/>
    <property type="match status" value="1"/>
</dbReference>
<evidence type="ECO:0000313" key="8">
    <source>
        <dbReference type="Proteomes" id="UP000094849"/>
    </source>
</evidence>
<dbReference type="STRING" id="1818881.A3196_04885"/>
<evidence type="ECO:0000256" key="2">
    <source>
        <dbReference type="ARBA" id="ARBA00023136"/>
    </source>
</evidence>
<comment type="caution">
    <text evidence="7">The sequence shown here is derived from an EMBL/GenBank/DDBJ whole genome shotgun (WGS) entry which is preliminary data.</text>
</comment>
<reference evidence="7 8" key="1">
    <citation type="submission" date="2016-03" db="EMBL/GenBank/DDBJ databases">
        <title>Chemosynthetic sulphur-oxidizing symbionts of marine invertebrate animals are capable of nitrogen fixation.</title>
        <authorList>
            <person name="Petersen J.M."/>
            <person name="Kemper A."/>
            <person name="Gruber-Vodicka H."/>
            <person name="Cardini U."/>
            <person name="Geest Mvander."/>
            <person name="Kleiner M."/>
            <person name="Bulgheresi S."/>
            <person name="Fussmann M."/>
            <person name="Herbold C."/>
            <person name="Seah B.K.B."/>
            <person name="Antony C.Paul."/>
            <person name="Liu D."/>
            <person name="Belitz A."/>
            <person name="Weber M."/>
        </authorList>
    </citation>
    <scope>NUCLEOTIDE SEQUENCE [LARGE SCALE GENOMIC DNA]</scope>
    <source>
        <strain evidence="7">G_D</strain>
    </source>
</reference>
<comment type="subunit">
    <text evidence="6">Component of the lipopolysaccharide transport and assembly complex. Interacts with LptD.</text>
</comment>
<keyword evidence="4 6" id="KW-0998">Cell outer membrane</keyword>
<organism evidence="7 8">
    <name type="scientific">Candidatus Thiodiazotropha endoloripes</name>
    <dbReference type="NCBI Taxonomy" id="1818881"/>
    <lineage>
        <taxon>Bacteria</taxon>
        <taxon>Pseudomonadati</taxon>
        <taxon>Pseudomonadota</taxon>
        <taxon>Gammaproteobacteria</taxon>
        <taxon>Chromatiales</taxon>
        <taxon>Sedimenticolaceae</taxon>
        <taxon>Candidatus Thiodiazotropha</taxon>
    </lineage>
</organism>
<keyword evidence="8" id="KW-1185">Reference proteome</keyword>
<dbReference type="GO" id="GO:0015920">
    <property type="term" value="P:lipopolysaccharide transport"/>
    <property type="evidence" value="ECO:0007669"/>
    <property type="project" value="TreeGrafter"/>
</dbReference>
<dbReference type="GO" id="GO:0001530">
    <property type="term" value="F:lipopolysaccharide binding"/>
    <property type="evidence" value="ECO:0007669"/>
    <property type="project" value="TreeGrafter"/>
</dbReference>
<proteinExistence type="inferred from homology"/>